<evidence type="ECO:0000313" key="2">
    <source>
        <dbReference type="Proteomes" id="UP000009080"/>
    </source>
</evidence>
<organism evidence="1 2">
    <name type="scientific">Teredinibacter turnerae (strain ATCC 39867 / T7901)</name>
    <dbReference type="NCBI Taxonomy" id="377629"/>
    <lineage>
        <taxon>Bacteria</taxon>
        <taxon>Pseudomonadati</taxon>
        <taxon>Pseudomonadota</taxon>
        <taxon>Gammaproteobacteria</taxon>
        <taxon>Cellvibrionales</taxon>
        <taxon>Cellvibrionaceae</taxon>
        <taxon>Teredinibacter</taxon>
    </lineage>
</organism>
<dbReference type="eggNOG" id="ENOG502ZA1Q">
    <property type="taxonomic scope" value="Bacteria"/>
</dbReference>
<dbReference type="STRING" id="377629.TERTU_4017"/>
<dbReference type="EMBL" id="CP001614">
    <property type="protein sequence ID" value="ACR11666.1"/>
    <property type="molecule type" value="Genomic_DNA"/>
</dbReference>
<dbReference type="Proteomes" id="UP000009080">
    <property type="component" value="Chromosome"/>
</dbReference>
<gene>
    <name evidence="1" type="ordered locus">TERTU_4017</name>
</gene>
<dbReference type="OrthoDB" id="5699601at2"/>
<proteinExistence type="predicted"/>
<accession>C5BTU2</accession>
<dbReference type="RefSeq" id="WP_015817778.1">
    <property type="nucleotide sequence ID" value="NC_012997.1"/>
</dbReference>
<dbReference type="AlphaFoldDB" id="C5BTU2"/>
<dbReference type="HOGENOM" id="CLU_546126_0_0_6"/>
<sequence>MSYINGPRINFWGGGSTNVDTANNTQYTPQIFDLADAAVTATETDEQIIEYLRAPTGDYFANGGWNYYGDHQFRLMSNKVSSSGHPGAVSTSGSLVGLDVFLLGSVDPLSGDGPYGSPVMVDLDPTSSVTTQIFAGGLQIGNGDSPALLVRGNAVSYSRFLGLRYDSNKVKPPYATPGSAYASGTFQLAFKKSDIVSYDASDALLNDLINAPGAQGIVVRFEMFQFYPGIDSATMQQNYAENRNDANPSLGRIIGSIGPWLEGEPATTPPGRLLNNNGLGGAQGLAMVDATKSLLSLDLVSALEGAAIRQDGQANTSPIEPNVDYGKITVGISGETFAECPSLPNDYYLYGGLYDIPLTPAQVTKLADNALVIGSTKNGLDIQEQPIRIYSDFRNNYVNETSPPLSEISLLILEYGGPLRTGVTVSLSSSSSGELPDGKFVSFPSEIHVPAGATSYTVNFGQIMGVDGFMMLTHTVNGYQAYFNSLRKYSEGAVEDLLQADTVAWDEVYQQCLRFFYVLFPAMSKRIPLNDEATINAVGGEILKRISPEYRNTTLYMPLTRSLSPDKIALLKKYLEQT</sequence>
<protein>
    <submittedName>
        <fullName evidence="1">Uncharacterized protein</fullName>
    </submittedName>
</protein>
<keyword evidence="2" id="KW-1185">Reference proteome</keyword>
<name>C5BTU2_TERTT</name>
<reference evidence="1 2" key="1">
    <citation type="journal article" date="2009" name="PLoS ONE">
        <title>The complete genome of Teredinibacter turnerae T7901: an intracellular endosymbiont of marine wood-boring bivalves (shipworms).</title>
        <authorList>
            <person name="Yang J.C."/>
            <person name="Madupu R."/>
            <person name="Durkin A.S."/>
            <person name="Ekborg N.A."/>
            <person name="Pedamallu C.S."/>
            <person name="Hostetler J.B."/>
            <person name="Radune D."/>
            <person name="Toms B.S."/>
            <person name="Henrissat B."/>
            <person name="Coutinho P.M."/>
            <person name="Schwarz S."/>
            <person name="Field L."/>
            <person name="Trindade-Silva A.E."/>
            <person name="Soares C.A.G."/>
            <person name="Elshahawi S."/>
            <person name="Hanora A."/>
            <person name="Schmidt E.W."/>
            <person name="Haygood M.G."/>
            <person name="Posfai J."/>
            <person name="Benner J."/>
            <person name="Madinger C."/>
            <person name="Nove J."/>
            <person name="Anton B."/>
            <person name="Chaudhary K."/>
            <person name="Foster J."/>
            <person name="Holman A."/>
            <person name="Kumar S."/>
            <person name="Lessard P.A."/>
            <person name="Luyten Y.A."/>
            <person name="Slatko B."/>
            <person name="Wood N."/>
            <person name="Wu B."/>
            <person name="Teplitski M."/>
            <person name="Mougous J.D."/>
            <person name="Ward N."/>
            <person name="Eisen J.A."/>
            <person name="Badger J.H."/>
            <person name="Distel D.L."/>
        </authorList>
    </citation>
    <scope>NUCLEOTIDE SEQUENCE [LARGE SCALE GENOMIC DNA]</scope>
    <source>
        <strain evidence="2">ATCC 39867 / T7901</strain>
    </source>
</reference>
<dbReference type="KEGG" id="ttu:TERTU_4017"/>
<evidence type="ECO:0000313" key="1">
    <source>
        <dbReference type="EMBL" id="ACR11666.1"/>
    </source>
</evidence>